<reference evidence="2 3" key="1">
    <citation type="submission" date="2017-09" db="EMBL/GenBank/DDBJ databases">
        <authorList>
            <person name="Lee N."/>
            <person name="Cho B.-K."/>
        </authorList>
    </citation>
    <scope>NUCLEOTIDE SEQUENCE [LARGE SCALE GENOMIC DNA]</scope>
    <source>
        <strain evidence="2 3">ATCC 13879</strain>
    </source>
</reference>
<dbReference type="RefSeq" id="WP_055604734.1">
    <property type="nucleotide sequence ID" value="NZ_CP023697.1"/>
</dbReference>
<dbReference type="InterPro" id="IPR005506">
    <property type="entry name" value="DUF312_ALF"/>
</dbReference>
<sequence length="198" mass="21665">MRLTRVTLAVAAGALAPALLLSTPSFAAPVPPSAAASAVSDTGSPYDGMDIHDLRIAILRILADPDSGKRVTREINELLDHGTAQDIRTWLETGYRLAQFEDDRVAIVRLLADPDSGRRVIREVNELLDHGTAEEVRTWLETGYRLAQFEDDRVAVLRMLADPGISDAMRAAVNAVLDTHSPEALRHFLEVGRYEVDG</sequence>
<proteinExistence type="predicted"/>
<dbReference type="GeneID" id="95535502"/>
<evidence type="ECO:0008006" key="4">
    <source>
        <dbReference type="Google" id="ProtNLM"/>
    </source>
</evidence>
<keyword evidence="3" id="KW-1185">Reference proteome</keyword>
<keyword evidence="1" id="KW-0732">Signal</keyword>
<organism evidence="2 3">
    <name type="scientific">Streptomyces prasinus</name>
    <dbReference type="NCBI Taxonomy" id="67345"/>
    <lineage>
        <taxon>Bacteria</taxon>
        <taxon>Bacillati</taxon>
        <taxon>Actinomycetota</taxon>
        <taxon>Actinomycetes</taxon>
        <taxon>Kitasatosporales</taxon>
        <taxon>Streptomycetaceae</taxon>
        <taxon>Streptomyces</taxon>
    </lineage>
</organism>
<evidence type="ECO:0000313" key="2">
    <source>
        <dbReference type="EMBL" id="QEV06499.1"/>
    </source>
</evidence>
<dbReference type="EMBL" id="CP023697">
    <property type="protein sequence ID" value="QEV06499.1"/>
    <property type="molecule type" value="Genomic_DNA"/>
</dbReference>
<dbReference type="Proteomes" id="UP000326041">
    <property type="component" value="Chromosome"/>
</dbReference>
<name>A0ABX6AVL0_9ACTN</name>
<accession>A0ABX6AVL0</accession>
<protein>
    <recommendedName>
        <fullName evidence="4">HEAT repeat domain-containing protein</fullName>
    </recommendedName>
</protein>
<dbReference type="Pfam" id="PF03752">
    <property type="entry name" value="ALF"/>
    <property type="match status" value="3"/>
</dbReference>
<gene>
    <name evidence="2" type="ORF">CP972_13185</name>
</gene>
<feature type="signal peptide" evidence="1">
    <location>
        <begin position="1"/>
        <end position="27"/>
    </location>
</feature>
<evidence type="ECO:0000256" key="1">
    <source>
        <dbReference type="SAM" id="SignalP"/>
    </source>
</evidence>
<feature type="chain" id="PRO_5047348499" description="HEAT repeat domain-containing protein" evidence="1">
    <location>
        <begin position="28"/>
        <end position="198"/>
    </location>
</feature>
<evidence type="ECO:0000313" key="3">
    <source>
        <dbReference type="Proteomes" id="UP000326041"/>
    </source>
</evidence>